<dbReference type="PRINTS" id="PR00452">
    <property type="entry name" value="SH3DOMAIN"/>
</dbReference>
<evidence type="ECO:0000256" key="2">
    <source>
        <dbReference type="PROSITE-ProRule" id="PRU00192"/>
    </source>
</evidence>
<evidence type="ECO:0000313" key="7">
    <source>
        <dbReference type="Proteomes" id="UP000799118"/>
    </source>
</evidence>
<feature type="transmembrane region" description="Helical" evidence="4">
    <location>
        <begin position="46"/>
        <end position="65"/>
    </location>
</feature>
<dbReference type="SUPFAM" id="SSF50044">
    <property type="entry name" value="SH3-domain"/>
    <property type="match status" value="1"/>
</dbReference>
<evidence type="ECO:0000256" key="4">
    <source>
        <dbReference type="SAM" id="Phobius"/>
    </source>
</evidence>
<gene>
    <name evidence="6" type="ORF">BT96DRAFT_871267</name>
</gene>
<feature type="transmembrane region" description="Helical" evidence="4">
    <location>
        <begin position="12"/>
        <end position="34"/>
    </location>
</feature>
<feature type="transmembrane region" description="Helical" evidence="4">
    <location>
        <begin position="71"/>
        <end position="91"/>
    </location>
</feature>
<reference evidence="6" key="1">
    <citation type="journal article" date="2019" name="Environ. Microbiol.">
        <title>Fungal ecological strategies reflected in gene transcription - a case study of two litter decomposers.</title>
        <authorList>
            <person name="Barbi F."/>
            <person name="Kohler A."/>
            <person name="Barry K."/>
            <person name="Baskaran P."/>
            <person name="Daum C."/>
            <person name="Fauchery L."/>
            <person name="Ihrmark K."/>
            <person name="Kuo A."/>
            <person name="LaButti K."/>
            <person name="Lipzen A."/>
            <person name="Morin E."/>
            <person name="Grigoriev I.V."/>
            <person name="Henrissat B."/>
            <person name="Lindahl B."/>
            <person name="Martin F."/>
        </authorList>
    </citation>
    <scope>NUCLEOTIDE SEQUENCE</scope>
    <source>
        <strain evidence="6">JB14</strain>
    </source>
</reference>
<dbReference type="InterPro" id="IPR036028">
    <property type="entry name" value="SH3-like_dom_sf"/>
</dbReference>
<feature type="compositionally biased region" description="Polar residues" evidence="3">
    <location>
        <begin position="203"/>
        <end position="228"/>
    </location>
</feature>
<feature type="region of interest" description="Disordered" evidence="3">
    <location>
        <begin position="149"/>
        <end position="236"/>
    </location>
</feature>
<evidence type="ECO:0000313" key="6">
    <source>
        <dbReference type="EMBL" id="KAE9410399.1"/>
    </source>
</evidence>
<feature type="domain" description="SH3" evidence="5">
    <location>
        <begin position="237"/>
        <end position="305"/>
    </location>
</feature>
<feature type="compositionally biased region" description="Pro residues" evidence="3">
    <location>
        <begin position="191"/>
        <end position="201"/>
    </location>
</feature>
<evidence type="ECO:0000256" key="3">
    <source>
        <dbReference type="SAM" id="MobiDB-lite"/>
    </source>
</evidence>
<protein>
    <recommendedName>
        <fullName evidence="5">SH3 domain-containing protein</fullName>
    </recommendedName>
</protein>
<dbReference type="Proteomes" id="UP000799118">
    <property type="component" value="Unassembled WGS sequence"/>
</dbReference>
<feature type="transmembrane region" description="Helical" evidence="4">
    <location>
        <begin position="103"/>
        <end position="122"/>
    </location>
</feature>
<evidence type="ECO:0000256" key="1">
    <source>
        <dbReference type="ARBA" id="ARBA00022443"/>
    </source>
</evidence>
<dbReference type="Gene3D" id="2.30.30.40">
    <property type="entry name" value="SH3 Domains"/>
    <property type="match status" value="1"/>
</dbReference>
<dbReference type="AlphaFoldDB" id="A0A6A4IIT5"/>
<sequence length="305" mass="33087">MLFNQELIFHPFFLATTLVANASWLIAIVSQALAAAKSGHSAVATLWLAIFLQLIVNVGMVYSLFTSSIPLFRLQITVFAAMSVVLGALGIERNIFSGTGSRDAIAAAWIILSIIDILWILVVSSDRNSPVLQAFGEEARIRLSSTDLHSPISDQEGEPQIQAPTPDIPFENKEPVPNPRQSTKSDDTARPPLPYPPPFPPSTVVSKTSSNSARQSRLTVPTSIATHGSSDPSSNYSYSQKALALYDYSASTSEVDDSGEGELSFSKGDVLEVSRTMDRKWWPARKLNGQIGGKPDSPFVFVSLF</sequence>
<keyword evidence="1 2" id="KW-0728">SH3 domain</keyword>
<dbReference type="InterPro" id="IPR001452">
    <property type="entry name" value="SH3_domain"/>
</dbReference>
<keyword evidence="4" id="KW-1133">Transmembrane helix</keyword>
<keyword evidence="7" id="KW-1185">Reference proteome</keyword>
<proteinExistence type="predicted"/>
<name>A0A6A4IIT5_9AGAR</name>
<evidence type="ECO:0000259" key="5">
    <source>
        <dbReference type="PROSITE" id="PS50002"/>
    </source>
</evidence>
<dbReference type="Pfam" id="PF00018">
    <property type="entry name" value="SH3_1"/>
    <property type="match status" value="1"/>
</dbReference>
<organism evidence="6 7">
    <name type="scientific">Gymnopus androsaceus JB14</name>
    <dbReference type="NCBI Taxonomy" id="1447944"/>
    <lineage>
        <taxon>Eukaryota</taxon>
        <taxon>Fungi</taxon>
        <taxon>Dikarya</taxon>
        <taxon>Basidiomycota</taxon>
        <taxon>Agaricomycotina</taxon>
        <taxon>Agaricomycetes</taxon>
        <taxon>Agaricomycetidae</taxon>
        <taxon>Agaricales</taxon>
        <taxon>Marasmiineae</taxon>
        <taxon>Omphalotaceae</taxon>
        <taxon>Gymnopus</taxon>
    </lineage>
</organism>
<dbReference type="PROSITE" id="PS50002">
    <property type="entry name" value="SH3"/>
    <property type="match status" value="1"/>
</dbReference>
<dbReference type="EMBL" id="ML769385">
    <property type="protein sequence ID" value="KAE9410399.1"/>
    <property type="molecule type" value="Genomic_DNA"/>
</dbReference>
<keyword evidence="4" id="KW-0812">Transmembrane</keyword>
<dbReference type="SMART" id="SM00326">
    <property type="entry name" value="SH3"/>
    <property type="match status" value="1"/>
</dbReference>
<dbReference type="OrthoDB" id="5983572at2759"/>
<accession>A0A6A4IIT5</accession>
<keyword evidence="4" id="KW-0472">Membrane</keyword>